<dbReference type="InterPro" id="IPR052977">
    <property type="entry name" value="Polyferredoxin-like_ET"/>
</dbReference>
<feature type="domain" description="4Fe-4S ferredoxin-type" evidence="4">
    <location>
        <begin position="21"/>
        <end position="51"/>
    </location>
</feature>
<dbReference type="GO" id="GO:0046872">
    <property type="term" value="F:metal ion binding"/>
    <property type="evidence" value="ECO:0007669"/>
    <property type="project" value="UniProtKB-KW"/>
</dbReference>
<gene>
    <name evidence="5" type="ORF">C4N22_02255</name>
    <name evidence="6" type="ORF">DWZ25_12465</name>
</gene>
<evidence type="ECO:0000256" key="3">
    <source>
        <dbReference type="ARBA" id="ARBA00023014"/>
    </source>
</evidence>
<proteinExistence type="predicted"/>
<comment type="caution">
    <text evidence="5">The sequence shown here is derived from an EMBL/GenBank/DDBJ whole genome shotgun (WGS) entry which is preliminary data.</text>
</comment>
<dbReference type="Gene3D" id="3.30.70.20">
    <property type="match status" value="1"/>
</dbReference>
<accession>A0A329UME5</accession>
<reference evidence="5 7" key="1">
    <citation type="submission" date="2018-02" db="EMBL/GenBank/DDBJ databases">
        <title>Complete genome sequencing of Faecalibacterium prausnitzii strains isolated from the human gut.</title>
        <authorList>
            <person name="Fitzgerald B.C."/>
            <person name="Shkoporov A.N."/>
            <person name="Ross P.R."/>
            <person name="Hill C."/>
        </authorList>
    </citation>
    <scope>NUCLEOTIDE SEQUENCE [LARGE SCALE GENOMIC DNA]</scope>
    <source>
        <strain evidence="5 7">APC923/61-1</strain>
    </source>
</reference>
<dbReference type="SUPFAM" id="SSF54862">
    <property type="entry name" value="4Fe-4S ferredoxins"/>
    <property type="match status" value="1"/>
</dbReference>
<evidence type="ECO:0000313" key="7">
    <source>
        <dbReference type="Proteomes" id="UP000250583"/>
    </source>
</evidence>
<evidence type="ECO:0000313" key="6">
    <source>
        <dbReference type="EMBL" id="RGB83229.1"/>
    </source>
</evidence>
<protein>
    <submittedName>
        <fullName evidence="5">Coenzyme F420-reducing hydrogenase</fullName>
    </submittedName>
</protein>
<evidence type="ECO:0000259" key="4">
    <source>
        <dbReference type="PROSITE" id="PS51379"/>
    </source>
</evidence>
<dbReference type="EMBL" id="PRLE01000001">
    <property type="protein sequence ID" value="RAW61768.1"/>
    <property type="molecule type" value="Genomic_DNA"/>
</dbReference>
<keyword evidence="1" id="KW-0479">Metal-binding</keyword>
<evidence type="ECO:0000256" key="1">
    <source>
        <dbReference type="ARBA" id="ARBA00022723"/>
    </source>
</evidence>
<keyword evidence="2" id="KW-0408">Iron</keyword>
<organism evidence="5 7">
    <name type="scientific">Faecalibacterium prausnitzii</name>
    <dbReference type="NCBI Taxonomy" id="853"/>
    <lineage>
        <taxon>Bacteria</taxon>
        <taxon>Bacillati</taxon>
        <taxon>Bacillota</taxon>
        <taxon>Clostridia</taxon>
        <taxon>Eubacteriales</taxon>
        <taxon>Oscillospiraceae</taxon>
        <taxon>Faecalibacterium</taxon>
    </lineage>
</organism>
<dbReference type="PROSITE" id="PS51379">
    <property type="entry name" value="4FE4S_FER_2"/>
    <property type="match status" value="1"/>
</dbReference>
<keyword evidence="3" id="KW-0411">Iron-sulfur</keyword>
<evidence type="ECO:0000256" key="2">
    <source>
        <dbReference type="ARBA" id="ARBA00023004"/>
    </source>
</evidence>
<evidence type="ECO:0000313" key="8">
    <source>
        <dbReference type="Proteomes" id="UP000260782"/>
    </source>
</evidence>
<dbReference type="InterPro" id="IPR017900">
    <property type="entry name" value="4Fe4S_Fe_S_CS"/>
</dbReference>
<dbReference type="PROSITE" id="PS00198">
    <property type="entry name" value="4FE4S_FER_1"/>
    <property type="match status" value="1"/>
</dbReference>
<dbReference type="Proteomes" id="UP000250583">
    <property type="component" value="Unassembled WGS sequence"/>
</dbReference>
<dbReference type="OrthoDB" id="430408at2"/>
<dbReference type="Pfam" id="PF04432">
    <property type="entry name" value="FrhB_FdhB_C"/>
    <property type="match status" value="1"/>
</dbReference>
<dbReference type="PANTHER" id="PTHR43193:SF2">
    <property type="entry name" value="POLYFERREDOXIN PROTEIN FWDF"/>
    <property type="match status" value="1"/>
</dbReference>
<dbReference type="PANTHER" id="PTHR43193">
    <property type="match status" value="1"/>
</dbReference>
<reference evidence="6 8" key="2">
    <citation type="submission" date="2018-08" db="EMBL/GenBank/DDBJ databases">
        <title>A genome reference for cultivated species of the human gut microbiota.</title>
        <authorList>
            <person name="Zou Y."/>
            <person name="Xue W."/>
            <person name="Luo G."/>
        </authorList>
    </citation>
    <scope>NUCLEOTIDE SEQUENCE [LARGE SCALE GENOMIC DNA]</scope>
    <source>
        <strain evidence="6 8">AF31-14AC</strain>
    </source>
</reference>
<dbReference type="EMBL" id="QVES01000017">
    <property type="protein sequence ID" value="RGB83229.1"/>
    <property type="molecule type" value="Genomic_DNA"/>
</dbReference>
<dbReference type="Pfam" id="PF12838">
    <property type="entry name" value="Fer4_7"/>
    <property type="match status" value="1"/>
</dbReference>
<dbReference type="InterPro" id="IPR007525">
    <property type="entry name" value="FrhB_FdhB_C"/>
</dbReference>
<dbReference type="InterPro" id="IPR017896">
    <property type="entry name" value="4Fe4S_Fe-S-bd"/>
</dbReference>
<name>A0A329UME5_9FIRM</name>
<evidence type="ECO:0000313" key="5">
    <source>
        <dbReference type="EMBL" id="RAW61768.1"/>
    </source>
</evidence>
<dbReference type="Proteomes" id="UP000260782">
    <property type="component" value="Unassembled WGS sequence"/>
</dbReference>
<dbReference type="AlphaFoldDB" id="A0A329UME5"/>
<dbReference type="GO" id="GO:0051536">
    <property type="term" value="F:iron-sulfur cluster binding"/>
    <property type="evidence" value="ECO:0007669"/>
    <property type="project" value="UniProtKB-KW"/>
</dbReference>
<sequence>MACINMCKKSAITIVDDYKTYNAVIDEVKCVNCGLCEKICPNVKCVEQVNPIFWKEGWALNPEIRSNASSGGIASSIIYSFIKNGGYVASCMLNKGEFVFELTNSTQRAEQFVGSKYVKSNPKTIYIDIERKLQEGKKVLFVGLPCQVAALKNFSRNQDNLYTVDLICHGSPSPELLKMYLKEKSVDIEELEGLNFREKTSFGLRSVGKNNGFPRIVDMYTYAFLKSIDYTENCYSCRYASQSRVSDISLGDSWGSELSEEEKKKGISLVLCQTKKGEELLKKSNVELFDADITRAIQLNHQLEYPSRIPSSRMFFFENLEKGFDFAMKKILPKEYLKNEIKIILSKVGIRR</sequence>